<accession>A0ABN9VJG4</accession>
<feature type="non-terminal residue" evidence="2">
    <location>
        <position position="1"/>
    </location>
</feature>
<dbReference type="Proteomes" id="UP001189429">
    <property type="component" value="Unassembled WGS sequence"/>
</dbReference>
<evidence type="ECO:0000313" key="2">
    <source>
        <dbReference type="EMBL" id="CAK0873386.1"/>
    </source>
</evidence>
<sequence>EARRSGGGEQGVGSGSGPQAGGGGKGALKRQTLEELVVVLAKLVLTDEAQLRAMLGAVYDTYLTPLDAAASQRMFDEGASFNTEAGERRQKIAEAGKKGETLELPKMCAPFLRTFTALLDGLLDKDEAYEADGTLKASRKPLKTYWDQKVMTIKSPNEPHDTVRYCRVQRLKTKSAHQHEQVKIQFLLDTTTADGVILLQAIRAALVEQGAEKTIGGAPRGVLVREAQRLLDQMK</sequence>
<feature type="compositionally biased region" description="Gly residues" evidence="1">
    <location>
        <begin position="7"/>
        <end position="26"/>
    </location>
</feature>
<feature type="region of interest" description="Disordered" evidence="1">
    <location>
        <begin position="1"/>
        <end position="26"/>
    </location>
</feature>
<dbReference type="EMBL" id="CAUYUJ010017276">
    <property type="protein sequence ID" value="CAK0873386.1"/>
    <property type="molecule type" value="Genomic_DNA"/>
</dbReference>
<proteinExistence type="predicted"/>
<protein>
    <submittedName>
        <fullName evidence="2">Uncharacterized protein</fullName>
    </submittedName>
</protein>
<keyword evidence="3" id="KW-1185">Reference proteome</keyword>
<evidence type="ECO:0000256" key="1">
    <source>
        <dbReference type="SAM" id="MobiDB-lite"/>
    </source>
</evidence>
<name>A0ABN9VJG4_9DINO</name>
<gene>
    <name evidence="2" type="ORF">PCOR1329_LOCUS58611</name>
</gene>
<reference evidence="2" key="1">
    <citation type="submission" date="2023-10" db="EMBL/GenBank/DDBJ databases">
        <authorList>
            <person name="Chen Y."/>
            <person name="Shah S."/>
            <person name="Dougan E. K."/>
            <person name="Thang M."/>
            <person name="Chan C."/>
        </authorList>
    </citation>
    <scope>NUCLEOTIDE SEQUENCE [LARGE SCALE GENOMIC DNA]</scope>
</reference>
<evidence type="ECO:0000313" key="3">
    <source>
        <dbReference type="Proteomes" id="UP001189429"/>
    </source>
</evidence>
<organism evidence="2 3">
    <name type="scientific">Prorocentrum cordatum</name>
    <dbReference type="NCBI Taxonomy" id="2364126"/>
    <lineage>
        <taxon>Eukaryota</taxon>
        <taxon>Sar</taxon>
        <taxon>Alveolata</taxon>
        <taxon>Dinophyceae</taxon>
        <taxon>Prorocentrales</taxon>
        <taxon>Prorocentraceae</taxon>
        <taxon>Prorocentrum</taxon>
    </lineage>
</organism>
<comment type="caution">
    <text evidence="2">The sequence shown here is derived from an EMBL/GenBank/DDBJ whole genome shotgun (WGS) entry which is preliminary data.</text>
</comment>